<dbReference type="Proteomes" id="UP000053144">
    <property type="component" value="Chromosome 11"/>
</dbReference>
<protein>
    <submittedName>
        <fullName evidence="2">Uncharacterized protein</fullName>
    </submittedName>
</protein>
<reference evidence="3" key="1">
    <citation type="journal article" date="2015" name="Proc. Natl. Acad. Sci. U.S.A.">
        <title>Genome sequencing of adzuki bean (Vigna angularis) provides insight into high starch and low fat accumulation and domestication.</title>
        <authorList>
            <person name="Yang K."/>
            <person name="Tian Z."/>
            <person name="Chen C."/>
            <person name="Luo L."/>
            <person name="Zhao B."/>
            <person name="Wang Z."/>
            <person name="Yu L."/>
            <person name="Li Y."/>
            <person name="Sun Y."/>
            <person name="Li W."/>
            <person name="Chen Y."/>
            <person name="Li Y."/>
            <person name="Zhang Y."/>
            <person name="Ai D."/>
            <person name="Zhao J."/>
            <person name="Shang C."/>
            <person name="Ma Y."/>
            <person name="Wu B."/>
            <person name="Wang M."/>
            <person name="Gao L."/>
            <person name="Sun D."/>
            <person name="Zhang P."/>
            <person name="Guo F."/>
            <person name="Wang W."/>
            <person name="Li Y."/>
            <person name="Wang J."/>
            <person name="Varshney R.K."/>
            <person name="Wang J."/>
            <person name="Ling H.Q."/>
            <person name="Wan P."/>
        </authorList>
    </citation>
    <scope>NUCLEOTIDE SEQUENCE</scope>
    <source>
        <strain evidence="3">cv. Jingnong 6</strain>
    </source>
</reference>
<sequence>MESEKTSKSAKGEAATTAQRQFIAERHSGSHAGSAEGGMSINIGQVIDGQIYEHQNVMSQTCFTIGKYDRIVSSNKLVIANEIHVCGNTMNNKALLGHPSLITQLCELAGVNISTPPFERPRKAVDEATQPVPPRHPRRGRGLPQGQAPVEPHEAEPFQIRDMYMSLIDHRMQSIHRGQVATAKMIIGMYDTPPGHRWTMDEFNNVVAWPEDQA</sequence>
<feature type="region of interest" description="Disordered" evidence="1">
    <location>
        <begin position="117"/>
        <end position="151"/>
    </location>
</feature>
<evidence type="ECO:0000313" key="2">
    <source>
        <dbReference type="EMBL" id="KOM57423.1"/>
    </source>
</evidence>
<dbReference type="Gramene" id="KOM57423">
    <property type="protein sequence ID" value="KOM57423"/>
    <property type="gene ID" value="LR48_Vigan11g045600"/>
</dbReference>
<accession>A0A0L9VR42</accession>
<dbReference type="AlphaFoldDB" id="A0A0L9VR42"/>
<evidence type="ECO:0000256" key="1">
    <source>
        <dbReference type="SAM" id="MobiDB-lite"/>
    </source>
</evidence>
<organism evidence="2 3">
    <name type="scientific">Phaseolus angularis</name>
    <name type="common">Azuki bean</name>
    <name type="synonym">Vigna angularis</name>
    <dbReference type="NCBI Taxonomy" id="3914"/>
    <lineage>
        <taxon>Eukaryota</taxon>
        <taxon>Viridiplantae</taxon>
        <taxon>Streptophyta</taxon>
        <taxon>Embryophyta</taxon>
        <taxon>Tracheophyta</taxon>
        <taxon>Spermatophyta</taxon>
        <taxon>Magnoliopsida</taxon>
        <taxon>eudicotyledons</taxon>
        <taxon>Gunneridae</taxon>
        <taxon>Pentapetalae</taxon>
        <taxon>rosids</taxon>
        <taxon>fabids</taxon>
        <taxon>Fabales</taxon>
        <taxon>Fabaceae</taxon>
        <taxon>Papilionoideae</taxon>
        <taxon>50 kb inversion clade</taxon>
        <taxon>NPAAA clade</taxon>
        <taxon>indigoferoid/millettioid clade</taxon>
        <taxon>Phaseoleae</taxon>
        <taxon>Vigna</taxon>
    </lineage>
</organism>
<name>A0A0L9VR42_PHAAN</name>
<evidence type="ECO:0000313" key="3">
    <source>
        <dbReference type="Proteomes" id="UP000053144"/>
    </source>
</evidence>
<gene>
    <name evidence="2" type="ORF">LR48_Vigan11g045600</name>
</gene>
<dbReference type="EMBL" id="CM003381">
    <property type="protein sequence ID" value="KOM57423.1"/>
    <property type="molecule type" value="Genomic_DNA"/>
</dbReference>
<proteinExistence type="predicted"/>